<feature type="compositionally biased region" description="Acidic residues" evidence="9">
    <location>
        <begin position="19"/>
        <end position="28"/>
    </location>
</feature>
<dbReference type="GO" id="GO:0005634">
    <property type="term" value="C:nucleus"/>
    <property type="evidence" value="ECO:0007669"/>
    <property type="project" value="UniProtKB-SubCell"/>
</dbReference>
<sequence length="491" mass="56938">NDSDCEEQITGIEMKVENDADCNEEENSSELAYKQDTSNNDSDCEEQITGIEMDTEDDCKEEINSLEPSEKCDISDNDSDYEEKGTALKLTDIYDPSAVSFSSEIDIQTQSDSSDDSNDFDEETIAMLEPVVECEVSEDTVLLNEAQRTGLEPHGKSEIQGKVTNFEKSKNIIAATIKCNLCDATFKSRKRYETHLERHSLNEKIECNMCGKAFPYNRFLRHIMVHTGEKPHVCKICERGFRLKRDLKQHSFTHTGERPYPCKMCGKKFADSSARRKHYQTHTGEKPYTCEICQRAFTQISHLREHQVTHTREKGHTCDMCEKKFTTKSSLQRHVLTHINCCEICGETFTTSTKLERHKELHDSSRPYSCPYCTRRFVKKTDVNTHVLIHSEVKDIICKICNGAFKSYRYLRVHHYHYHTGMEPPYVCPVCKKGFFQEMSLQKHSVAHMPKKRVKCFECKKVFATPEVLEEHICILDSYFDCEFCDRKYRH</sequence>
<dbReference type="Proteomes" id="UP000499080">
    <property type="component" value="Unassembled WGS sequence"/>
</dbReference>
<feature type="domain" description="C2H2-type" evidence="10">
    <location>
        <begin position="232"/>
        <end position="259"/>
    </location>
</feature>
<feature type="region of interest" description="Disordered" evidence="9">
    <location>
        <begin position="1"/>
        <end position="44"/>
    </location>
</feature>
<dbReference type="PROSITE" id="PS00028">
    <property type="entry name" value="ZINC_FINGER_C2H2_1"/>
    <property type="match status" value="9"/>
</dbReference>
<feature type="domain" description="C2H2-type" evidence="10">
    <location>
        <begin position="177"/>
        <end position="204"/>
    </location>
</feature>
<evidence type="ECO:0000256" key="9">
    <source>
        <dbReference type="SAM" id="MobiDB-lite"/>
    </source>
</evidence>
<feature type="domain" description="C2H2-type" evidence="10">
    <location>
        <begin position="368"/>
        <end position="395"/>
    </location>
</feature>
<dbReference type="Pfam" id="PF00096">
    <property type="entry name" value="zf-C2H2"/>
    <property type="match status" value="5"/>
</dbReference>
<dbReference type="OrthoDB" id="6414296at2759"/>
<keyword evidence="4 8" id="KW-0863">Zinc-finger</keyword>
<evidence type="ECO:0000256" key="7">
    <source>
        <dbReference type="ARBA" id="ARBA00037948"/>
    </source>
</evidence>
<dbReference type="InterPro" id="IPR050527">
    <property type="entry name" value="Snail/Krueppel_Znf"/>
</dbReference>
<comment type="similarity">
    <text evidence="7">Belongs to the snail C2H2-type zinc-finger protein family.</text>
</comment>
<organism evidence="12 13">
    <name type="scientific">Araneus ventricosus</name>
    <name type="common">Orbweaver spider</name>
    <name type="synonym">Epeira ventricosa</name>
    <dbReference type="NCBI Taxonomy" id="182803"/>
    <lineage>
        <taxon>Eukaryota</taxon>
        <taxon>Metazoa</taxon>
        <taxon>Ecdysozoa</taxon>
        <taxon>Arthropoda</taxon>
        <taxon>Chelicerata</taxon>
        <taxon>Arachnida</taxon>
        <taxon>Araneae</taxon>
        <taxon>Araneomorphae</taxon>
        <taxon>Entelegynae</taxon>
        <taxon>Araneoidea</taxon>
        <taxon>Araneidae</taxon>
        <taxon>Araneus</taxon>
    </lineage>
</organism>
<dbReference type="FunFam" id="3.30.160.60:FF:000145">
    <property type="entry name" value="Zinc finger protein 574"/>
    <property type="match status" value="1"/>
</dbReference>
<keyword evidence="2" id="KW-0479">Metal-binding</keyword>
<evidence type="ECO:0000256" key="4">
    <source>
        <dbReference type="ARBA" id="ARBA00022771"/>
    </source>
</evidence>
<feature type="non-terminal residue" evidence="12">
    <location>
        <position position="1"/>
    </location>
</feature>
<name>A0A4Y2E7K9_ARAVE</name>
<reference evidence="12 13" key="1">
    <citation type="journal article" date="2019" name="Sci. Rep.">
        <title>Orb-weaving spider Araneus ventricosus genome elucidates the spidroin gene catalogue.</title>
        <authorList>
            <person name="Kono N."/>
            <person name="Nakamura H."/>
            <person name="Ohtoshi R."/>
            <person name="Moran D.A.P."/>
            <person name="Shinohara A."/>
            <person name="Yoshida Y."/>
            <person name="Fujiwara M."/>
            <person name="Mori M."/>
            <person name="Tomita M."/>
            <person name="Arakawa K."/>
        </authorList>
    </citation>
    <scope>NUCLEOTIDE SEQUENCE [LARGE SCALE GENOMIC DNA]</scope>
</reference>
<dbReference type="EMBL" id="BGPR01245387">
    <property type="protein sequence ID" value="GBM24316.1"/>
    <property type="molecule type" value="Genomic_DNA"/>
</dbReference>
<dbReference type="FunFam" id="3.30.160.60:FF:000688">
    <property type="entry name" value="zinc finger protein 197 isoform X1"/>
    <property type="match status" value="1"/>
</dbReference>
<dbReference type="FunFam" id="3.30.160.60:FF:000557">
    <property type="entry name" value="zinc finger and SCAN domain-containing protein 29"/>
    <property type="match status" value="1"/>
</dbReference>
<dbReference type="PROSITE" id="PS50157">
    <property type="entry name" value="ZINC_FINGER_C2H2_2"/>
    <property type="match status" value="10"/>
</dbReference>
<evidence type="ECO:0000313" key="13">
    <source>
        <dbReference type="Proteomes" id="UP000499080"/>
    </source>
</evidence>
<evidence type="ECO:0000313" key="12">
    <source>
        <dbReference type="EMBL" id="GBM24316.1"/>
    </source>
</evidence>
<keyword evidence="3" id="KW-0677">Repeat</keyword>
<dbReference type="Pfam" id="PF12874">
    <property type="entry name" value="zf-met"/>
    <property type="match status" value="1"/>
</dbReference>
<keyword evidence="5" id="KW-0862">Zinc</keyword>
<feature type="domain" description="C2H2-type" evidence="10">
    <location>
        <begin position="288"/>
        <end position="315"/>
    </location>
</feature>
<dbReference type="AlphaFoldDB" id="A0A4Y2E7K9"/>
<evidence type="ECO:0000256" key="3">
    <source>
        <dbReference type="ARBA" id="ARBA00022737"/>
    </source>
</evidence>
<evidence type="ECO:0000256" key="8">
    <source>
        <dbReference type="PROSITE-ProRule" id="PRU00042"/>
    </source>
</evidence>
<dbReference type="SUPFAM" id="SSF57667">
    <property type="entry name" value="beta-beta-alpha zinc fingers"/>
    <property type="match status" value="5"/>
</dbReference>
<keyword evidence="13" id="KW-1185">Reference proteome</keyword>
<evidence type="ECO:0000256" key="1">
    <source>
        <dbReference type="ARBA" id="ARBA00004123"/>
    </source>
</evidence>
<protein>
    <submittedName>
        <fullName evidence="12">Zinc finger protein 227</fullName>
    </submittedName>
</protein>
<keyword evidence="6" id="KW-0539">Nucleus</keyword>
<evidence type="ECO:0000313" key="11">
    <source>
        <dbReference type="EMBL" id="GBM24177.1"/>
    </source>
</evidence>
<accession>A0A4Y2E7K9</accession>
<feature type="domain" description="C2H2-type" evidence="10">
    <location>
        <begin position="426"/>
        <end position="453"/>
    </location>
</feature>
<feature type="non-terminal residue" evidence="12">
    <location>
        <position position="491"/>
    </location>
</feature>
<dbReference type="Gene3D" id="3.30.160.60">
    <property type="entry name" value="Classic Zinc Finger"/>
    <property type="match status" value="8"/>
</dbReference>
<dbReference type="FunFam" id="3.30.160.60:FF:000100">
    <property type="entry name" value="Zinc finger 45-like"/>
    <property type="match status" value="1"/>
</dbReference>
<evidence type="ECO:0000259" key="10">
    <source>
        <dbReference type="PROSITE" id="PS50157"/>
    </source>
</evidence>
<evidence type="ECO:0000256" key="5">
    <source>
        <dbReference type="ARBA" id="ARBA00022833"/>
    </source>
</evidence>
<proteinExistence type="inferred from homology"/>
<dbReference type="InterPro" id="IPR036236">
    <property type="entry name" value="Znf_C2H2_sf"/>
</dbReference>
<evidence type="ECO:0000256" key="2">
    <source>
        <dbReference type="ARBA" id="ARBA00022723"/>
    </source>
</evidence>
<comment type="caution">
    <text evidence="12">The sequence shown here is derived from an EMBL/GenBank/DDBJ whole genome shotgun (WGS) entry which is preliminary data.</text>
</comment>
<dbReference type="InterPro" id="IPR013087">
    <property type="entry name" value="Znf_C2H2_type"/>
</dbReference>
<feature type="domain" description="C2H2-type" evidence="10">
    <location>
        <begin position="260"/>
        <end position="287"/>
    </location>
</feature>
<dbReference type="GO" id="GO:0000978">
    <property type="term" value="F:RNA polymerase II cis-regulatory region sequence-specific DNA binding"/>
    <property type="evidence" value="ECO:0007669"/>
    <property type="project" value="TreeGrafter"/>
</dbReference>
<dbReference type="GO" id="GO:0008270">
    <property type="term" value="F:zinc ion binding"/>
    <property type="evidence" value="ECO:0007669"/>
    <property type="project" value="UniProtKB-KW"/>
</dbReference>
<dbReference type="EMBL" id="BGPR01245347">
    <property type="protein sequence ID" value="GBM24177.1"/>
    <property type="molecule type" value="Genomic_DNA"/>
</dbReference>
<feature type="domain" description="C2H2-type" evidence="10">
    <location>
        <begin position="396"/>
        <end position="424"/>
    </location>
</feature>
<dbReference type="PANTHER" id="PTHR24388">
    <property type="entry name" value="ZINC FINGER PROTEIN"/>
    <property type="match status" value="1"/>
</dbReference>
<feature type="domain" description="C2H2-type" evidence="10">
    <location>
        <begin position="316"/>
        <end position="338"/>
    </location>
</feature>
<evidence type="ECO:0000256" key="6">
    <source>
        <dbReference type="ARBA" id="ARBA00023242"/>
    </source>
</evidence>
<dbReference type="GO" id="GO:0000981">
    <property type="term" value="F:DNA-binding transcription factor activity, RNA polymerase II-specific"/>
    <property type="evidence" value="ECO:0007669"/>
    <property type="project" value="TreeGrafter"/>
</dbReference>
<feature type="domain" description="C2H2-type" evidence="10">
    <location>
        <begin position="205"/>
        <end position="231"/>
    </location>
</feature>
<feature type="domain" description="C2H2-type" evidence="10">
    <location>
        <begin position="340"/>
        <end position="367"/>
    </location>
</feature>
<dbReference type="SMART" id="SM00355">
    <property type="entry name" value="ZnF_C2H2"/>
    <property type="match status" value="11"/>
</dbReference>
<comment type="subcellular location">
    <subcellularLocation>
        <location evidence="1">Nucleus</location>
    </subcellularLocation>
</comment>
<gene>
    <name evidence="12" type="primary">ZNF227_100</name>
    <name evidence="11" type="synonym">ZNF227_120</name>
    <name evidence="12" type="ORF">AVEN_57984_1</name>
    <name evidence="11" type="ORF">AVEN_97609_1</name>
</gene>
<dbReference type="PANTHER" id="PTHR24388:SF53">
    <property type="entry name" value="CHORION TRANSCRIPTION FACTOR CF2-RELATED"/>
    <property type="match status" value="1"/>
</dbReference>